<dbReference type="EMBL" id="CP141888">
    <property type="protein sequence ID" value="WRT69068.1"/>
    <property type="molecule type" value="Genomic_DNA"/>
</dbReference>
<comment type="similarity">
    <text evidence="1">Belongs to the amidase family.</text>
</comment>
<protein>
    <recommendedName>
        <fullName evidence="2">Amidase domain-containing protein</fullName>
    </recommendedName>
</protein>
<dbReference type="GeneID" id="87958181"/>
<dbReference type="Gene3D" id="3.90.1300.10">
    <property type="entry name" value="Amidase signature (AS) domain"/>
    <property type="match status" value="1"/>
</dbReference>
<dbReference type="PANTHER" id="PTHR11895:SF170">
    <property type="entry name" value="AMIDASE"/>
    <property type="match status" value="1"/>
</dbReference>
<proteinExistence type="inferred from homology"/>
<evidence type="ECO:0000313" key="3">
    <source>
        <dbReference type="EMBL" id="WRT69068.1"/>
    </source>
</evidence>
<evidence type="ECO:0000256" key="1">
    <source>
        <dbReference type="ARBA" id="ARBA00009199"/>
    </source>
</evidence>
<dbReference type="InterPro" id="IPR023631">
    <property type="entry name" value="Amidase_dom"/>
</dbReference>
<dbReference type="SUPFAM" id="SSF75304">
    <property type="entry name" value="Amidase signature (AS) enzymes"/>
    <property type="match status" value="1"/>
</dbReference>
<dbReference type="PROSITE" id="PS00571">
    <property type="entry name" value="AMIDASES"/>
    <property type="match status" value="1"/>
</dbReference>
<dbReference type="InterPro" id="IPR036928">
    <property type="entry name" value="AS_sf"/>
</dbReference>
<sequence length="532" mass="57464">MTTTKIADTEDVLGAAQRLGFNIPPGHEDDYLALLGKTDAQCALILAQPDYKPIPDYDQYPRTDVHLPEAYDNQLKAWAWRCHAGDSTDTTGKLLSGKTVVFKDTVSMAGVPLMFGTDAFKDYTPDVDATVVSRVLTNGGHILGKAACENFSHGATSSSSPYGPVENPYARGYTTGGSSSGCGALVGSGEVDMAIGGDQGGSIRIPASFCGIVGLKPTFGLVPYTGVLSSDAGTDHVGPMTHTVHDCAVLLQAIAGYDGIDDRQLGAPRHEDIPKYAEMLLEARKTTGVQKRIGVLKEAMEGKLVADSVKNLVRKAEDRFREMELIVEEVSVPTFSLAPALLHIVNKLASGGTRQGRQVGRRGLYMNDYWEHLLPWDQAKYDKAKYFVTGTAMSSEYAWTKYPTAYGRAINLTRKLRDEFNKLFEQYDAIIMPTCPQPPRKHIPAHAGPLGWADHAPGAASITGAFNLTGHPALTMPIGFSSPMPEDLEGEVDKDIKLPVGMMIVGKCFDEAGIMGIADSLERAVDWKTIFC</sequence>
<dbReference type="InterPro" id="IPR000120">
    <property type="entry name" value="Amidase"/>
</dbReference>
<feature type="domain" description="Amidase" evidence="2">
    <location>
        <begin position="89"/>
        <end position="513"/>
    </location>
</feature>
<organism evidence="3 4">
    <name type="scientific">Kwoniella shivajii</name>
    <dbReference type="NCBI Taxonomy" id="564305"/>
    <lineage>
        <taxon>Eukaryota</taxon>
        <taxon>Fungi</taxon>
        <taxon>Dikarya</taxon>
        <taxon>Basidiomycota</taxon>
        <taxon>Agaricomycotina</taxon>
        <taxon>Tremellomycetes</taxon>
        <taxon>Tremellales</taxon>
        <taxon>Cryptococcaceae</taxon>
        <taxon>Kwoniella</taxon>
    </lineage>
</organism>
<evidence type="ECO:0000313" key="4">
    <source>
        <dbReference type="Proteomes" id="UP001329825"/>
    </source>
</evidence>
<dbReference type="InterPro" id="IPR020556">
    <property type="entry name" value="Amidase_CS"/>
</dbReference>
<gene>
    <name evidence="3" type="ORF">IL334_006051</name>
</gene>
<keyword evidence="4" id="KW-1185">Reference proteome</keyword>
<dbReference type="Pfam" id="PF01425">
    <property type="entry name" value="Amidase"/>
    <property type="match status" value="1"/>
</dbReference>
<name>A0ABZ1D4U5_9TREE</name>
<reference evidence="3 4" key="1">
    <citation type="submission" date="2024-01" db="EMBL/GenBank/DDBJ databases">
        <title>Comparative genomics of Cryptococcus and Kwoniella reveals pathogenesis evolution and contrasting modes of karyotype evolution via chromosome fusion or intercentromeric recombination.</title>
        <authorList>
            <person name="Coelho M.A."/>
            <person name="David-Palma M."/>
            <person name="Shea T."/>
            <person name="Bowers K."/>
            <person name="McGinley-Smith S."/>
            <person name="Mohammad A.W."/>
            <person name="Gnirke A."/>
            <person name="Yurkov A.M."/>
            <person name="Nowrousian M."/>
            <person name="Sun S."/>
            <person name="Cuomo C.A."/>
            <person name="Heitman J."/>
        </authorList>
    </citation>
    <scope>NUCLEOTIDE SEQUENCE [LARGE SCALE GENOMIC DNA]</scope>
    <source>
        <strain evidence="3">CBS 11374</strain>
    </source>
</reference>
<dbReference type="Proteomes" id="UP001329825">
    <property type="component" value="Chromosome 8"/>
</dbReference>
<accession>A0ABZ1D4U5</accession>
<evidence type="ECO:0000259" key="2">
    <source>
        <dbReference type="Pfam" id="PF01425"/>
    </source>
</evidence>
<dbReference type="PANTHER" id="PTHR11895">
    <property type="entry name" value="TRANSAMIDASE"/>
    <property type="match status" value="1"/>
</dbReference>
<dbReference type="RefSeq" id="XP_062793807.1">
    <property type="nucleotide sequence ID" value="XM_062937756.1"/>
</dbReference>